<dbReference type="PANTHER" id="PTHR35024">
    <property type="entry name" value="HYPOTHETICAL CYTOSOLIC PROTEIN"/>
    <property type="match status" value="1"/>
</dbReference>
<dbReference type="AlphaFoldDB" id="A0A6C0K2R9"/>
<dbReference type="InterPro" id="IPR007607">
    <property type="entry name" value="BacA/B"/>
</dbReference>
<evidence type="ECO:0000313" key="1">
    <source>
        <dbReference type="EMBL" id="QHU11090.1"/>
    </source>
</evidence>
<dbReference type="SUPFAM" id="SSF51161">
    <property type="entry name" value="Trimeric LpxA-like enzymes"/>
    <property type="match status" value="1"/>
</dbReference>
<proteinExistence type="predicted"/>
<dbReference type="EMBL" id="MN740778">
    <property type="protein sequence ID" value="QHU11090.1"/>
    <property type="molecule type" value="Genomic_DNA"/>
</dbReference>
<name>A0A6C0K2R9_9ZZZZ</name>
<organism evidence="1">
    <name type="scientific">viral metagenome</name>
    <dbReference type="NCBI Taxonomy" id="1070528"/>
    <lineage>
        <taxon>unclassified sequences</taxon>
        <taxon>metagenomes</taxon>
        <taxon>organismal metagenomes</taxon>
    </lineage>
</organism>
<dbReference type="InterPro" id="IPR011004">
    <property type="entry name" value="Trimer_LpxA-like_sf"/>
</dbReference>
<reference evidence="1" key="1">
    <citation type="journal article" date="2020" name="Nature">
        <title>Giant virus diversity and host interactions through global metagenomics.</title>
        <authorList>
            <person name="Schulz F."/>
            <person name="Roux S."/>
            <person name="Paez-Espino D."/>
            <person name="Jungbluth S."/>
            <person name="Walsh D.A."/>
            <person name="Denef V.J."/>
            <person name="McMahon K.D."/>
            <person name="Konstantinidis K.T."/>
            <person name="Eloe-Fadrosh E.A."/>
            <person name="Kyrpides N.C."/>
            <person name="Woyke T."/>
        </authorList>
    </citation>
    <scope>NUCLEOTIDE SEQUENCE</scope>
    <source>
        <strain evidence="1">GVMAG-S-1101165-84</strain>
    </source>
</reference>
<dbReference type="Gene3D" id="2.160.10.10">
    <property type="entry name" value="Hexapeptide repeat proteins"/>
    <property type="match status" value="1"/>
</dbReference>
<protein>
    <submittedName>
        <fullName evidence="1">Uncharacterized protein</fullName>
    </submittedName>
</protein>
<dbReference type="PANTHER" id="PTHR35024:SF4">
    <property type="entry name" value="POLYMER-FORMING CYTOSKELETAL PROTEIN"/>
    <property type="match status" value="1"/>
</dbReference>
<accession>A0A6C0K2R9</accession>
<sequence length="776" mass="80320">MDSERNGRVEIETDKQKGIKKEVKQVGVTGALSGTDDVLMSNNINPFTVMPLSPNQVRGNAFTTTISVNVIQPATTGKTIQVAGNMNTGGLPPALLPNSTFQFQGQSIYPYEIYDPTSAVTAKASIEGVNTPTFTIAFPNGNLGDTVFTSSNVTFNTNQQPGYTMDVYGSVGIGAAANTNYALTIAGDVNISGAVDISAVKVSRLGIGTTVASGYVFDVSGKSFFEQDVDCLTNINSSNITASALLKGNRLETVLDANIGSSLLVNTTSQLTGNVGIGKASSSYALDVLGTVNVSNTVMTSNFRAAGTADISGNTFFGANVGIGAPIPSSLSSFPNSLYVKGTFETGTDMFINKKLIVGHPSSFGLPAVSLYVNGTSGLHGDVTIGSAIDPSLLRVDGSGVTSIFTGDLTVQGTFTPAGGSSGGAATNTSLVVSGASTLNGTLDVYGITTLHNTSEMQGAVTMTSTLDVQGTSILEGNVNLFNNLDVSGTSLLYGNVTLSNNLDVSGTSILRGNVTLNNNLNVVGTSLLKGAASLHNNLDVSGTSILHGNVSLYNNLDVSGTSLLKGAASLHNNLDVSGTSLLHGNVTLSNNLDVSGTSLLHGNVSLYNNLDVSGNIHVRNNLDVSGSVAIRNNLDISGALDVSGAARIVGNLNYHIDVERITYQSVPYNNGLVATAPGYWDLSHNLINLNMPIQPTMYIIDGSAALIDMSVNLVTSLPYSQIPGMTFTFVARNTTGAGHRLLYPYDTGVHSSTLIPTPISTTVVCIGNNNYSSSS</sequence>